<feature type="compositionally biased region" description="Low complexity" evidence="1">
    <location>
        <begin position="27"/>
        <end position="40"/>
    </location>
</feature>
<proteinExistence type="predicted"/>
<dbReference type="AlphaFoldDB" id="A0AAJ4S1Q1"/>
<sequence length="338" mass="35525">MRRVRYRPRPPRRRLRRSGGGGGGSGTVVAPTPSPSTGTPSPSPSTPAPSPSSPLPTTWAGVAGYYDVQPDIGGCRAGTLKQAVKTEFLARLNEIRARHGLAPVVYSTDEDVQQAESSLMMAANVALSHTPPSSWRCYTAGGSAAAGASNLIGGWGTGLGFDSEDGLLAGWLREGGTAQLGHRRWILHPFLRQTSYGRVSGTLPDGRRATTASMRVFSFAGAGPAPSTVPPFVGFPQGDYPARYFALSDYLSFSVVPSTTNNGADRSVDFSAATVSVRGPSGDLPVTDITRDNDGYGIANNIQWRVTGLATNTGYTVTIAGVRGAPQASYSYNFRILP</sequence>
<feature type="domain" description="SCP" evidence="2">
    <location>
        <begin position="89"/>
        <end position="199"/>
    </location>
</feature>
<accession>A0AAJ4S1Q1</accession>
<evidence type="ECO:0000256" key="1">
    <source>
        <dbReference type="SAM" id="MobiDB-lite"/>
    </source>
</evidence>
<evidence type="ECO:0000313" key="4">
    <source>
        <dbReference type="Proteomes" id="UP000286681"/>
    </source>
</evidence>
<dbReference type="Proteomes" id="UP000286681">
    <property type="component" value="Unassembled WGS sequence"/>
</dbReference>
<dbReference type="InterPro" id="IPR014044">
    <property type="entry name" value="CAP_dom"/>
</dbReference>
<organism evidence="3 4">
    <name type="scientific">Sphingomonas koreensis</name>
    <dbReference type="NCBI Taxonomy" id="93064"/>
    <lineage>
        <taxon>Bacteria</taxon>
        <taxon>Pseudomonadati</taxon>
        <taxon>Pseudomonadota</taxon>
        <taxon>Alphaproteobacteria</taxon>
        <taxon>Sphingomonadales</taxon>
        <taxon>Sphingomonadaceae</taxon>
        <taxon>Sphingomonas</taxon>
    </lineage>
</organism>
<evidence type="ECO:0000259" key="2">
    <source>
        <dbReference type="Pfam" id="PF00188"/>
    </source>
</evidence>
<gene>
    <name evidence="3" type="ORF">CA257_14435</name>
</gene>
<comment type="caution">
    <text evidence="3">The sequence shown here is derived from an EMBL/GenBank/DDBJ whole genome shotgun (WGS) entry which is preliminary data.</text>
</comment>
<dbReference type="Pfam" id="PF00188">
    <property type="entry name" value="CAP"/>
    <property type="match status" value="1"/>
</dbReference>
<reference evidence="3 4" key="1">
    <citation type="submission" date="2018-07" db="EMBL/GenBank/DDBJ databases">
        <title>Genomic and Epidemiologic Investigation of an Indolent Hospital Outbreak.</title>
        <authorList>
            <person name="Johnson R.C."/>
            <person name="Deming C."/>
            <person name="Conlan S."/>
            <person name="Zellmer C.J."/>
            <person name="Michelin A.V."/>
            <person name="Lee-Lin S."/>
            <person name="Thomas P.J."/>
            <person name="Park M."/>
            <person name="Weingarten R.A."/>
            <person name="Less J."/>
            <person name="Dekker J.P."/>
            <person name="Frank K.M."/>
            <person name="Musser K.A."/>
            <person name="Mcquiston J.R."/>
            <person name="Henderson D.K."/>
            <person name="Lau A.F."/>
            <person name="Palmore T.N."/>
            <person name="Segre J.A."/>
        </authorList>
    </citation>
    <scope>NUCLEOTIDE SEQUENCE [LARGE SCALE GENOMIC DNA]</scope>
    <source>
        <strain evidence="3 4">SK-NIH.Env10_0317</strain>
    </source>
</reference>
<dbReference type="Gene3D" id="3.40.33.10">
    <property type="entry name" value="CAP"/>
    <property type="match status" value="1"/>
</dbReference>
<name>A0AAJ4S1Q1_9SPHN</name>
<feature type="compositionally biased region" description="Basic residues" evidence="1">
    <location>
        <begin position="1"/>
        <end position="17"/>
    </location>
</feature>
<protein>
    <submittedName>
        <fullName evidence="3">CAP domain-containing protein</fullName>
    </submittedName>
</protein>
<feature type="region of interest" description="Disordered" evidence="1">
    <location>
        <begin position="1"/>
        <end position="56"/>
    </location>
</feature>
<feature type="compositionally biased region" description="Pro residues" evidence="1">
    <location>
        <begin position="41"/>
        <end position="54"/>
    </location>
</feature>
<evidence type="ECO:0000313" key="3">
    <source>
        <dbReference type="EMBL" id="RSV01393.1"/>
    </source>
</evidence>
<dbReference type="InterPro" id="IPR035940">
    <property type="entry name" value="CAP_sf"/>
</dbReference>
<dbReference type="EMBL" id="QQWO01000012">
    <property type="protein sequence ID" value="RSV01393.1"/>
    <property type="molecule type" value="Genomic_DNA"/>
</dbReference>